<name>A0A3N4K4F9_9PEZI</name>
<dbReference type="AlphaFoldDB" id="A0A3N4K4F9"/>
<accession>A0A3N4K4F9</accession>
<dbReference type="EMBL" id="ML120353">
    <property type="protein sequence ID" value="RPB05434.1"/>
    <property type="molecule type" value="Genomic_DNA"/>
</dbReference>
<protein>
    <recommendedName>
        <fullName evidence="3">DDE Tnp4 domain-containing protein</fullName>
    </recommendedName>
</protein>
<reference evidence="1 2" key="1">
    <citation type="journal article" date="2018" name="Nat. Ecol. Evol.">
        <title>Pezizomycetes genomes reveal the molecular basis of ectomycorrhizal truffle lifestyle.</title>
        <authorList>
            <person name="Murat C."/>
            <person name="Payen T."/>
            <person name="Noel B."/>
            <person name="Kuo A."/>
            <person name="Morin E."/>
            <person name="Chen J."/>
            <person name="Kohler A."/>
            <person name="Krizsan K."/>
            <person name="Balestrini R."/>
            <person name="Da Silva C."/>
            <person name="Montanini B."/>
            <person name="Hainaut M."/>
            <person name="Levati E."/>
            <person name="Barry K.W."/>
            <person name="Belfiori B."/>
            <person name="Cichocki N."/>
            <person name="Clum A."/>
            <person name="Dockter R.B."/>
            <person name="Fauchery L."/>
            <person name="Guy J."/>
            <person name="Iotti M."/>
            <person name="Le Tacon F."/>
            <person name="Lindquist E.A."/>
            <person name="Lipzen A."/>
            <person name="Malagnac F."/>
            <person name="Mello A."/>
            <person name="Molinier V."/>
            <person name="Miyauchi S."/>
            <person name="Poulain J."/>
            <person name="Riccioni C."/>
            <person name="Rubini A."/>
            <person name="Sitrit Y."/>
            <person name="Splivallo R."/>
            <person name="Traeger S."/>
            <person name="Wang M."/>
            <person name="Zifcakova L."/>
            <person name="Wipf D."/>
            <person name="Zambonelli A."/>
            <person name="Paolocci F."/>
            <person name="Nowrousian M."/>
            <person name="Ottonello S."/>
            <person name="Baldrian P."/>
            <person name="Spatafora J.W."/>
            <person name="Henrissat B."/>
            <person name="Nagy L.G."/>
            <person name="Aury J.M."/>
            <person name="Wincker P."/>
            <person name="Grigoriev I.V."/>
            <person name="Bonfante P."/>
            <person name="Martin F.M."/>
        </authorList>
    </citation>
    <scope>NUCLEOTIDE SEQUENCE [LARGE SCALE GENOMIC DNA]</scope>
    <source>
        <strain evidence="1 2">120613-1</strain>
    </source>
</reference>
<evidence type="ECO:0000313" key="1">
    <source>
        <dbReference type="EMBL" id="RPB05434.1"/>
    </source>
</evidence>
<gene>
    <name evidence="1" type="ORF">L873DRAFT_1832665</name>
</gene>
<evidence type="ECO:0000313" key="2">
    <source>
        <dbReference type="Proteomes" id="UP000276215"/>
    </source>
</evidence>
<proteinExistence type="predicted"/>
<sequence length="205" mass="24200">MLLACLTYSNSLSDLAMKFAWPDHKWLTLERLSLYAHVIERKGAPLSTIWRFIDGTIRGITQPTYCLVYGRRNDSFLWRESNLPIILQKYTHTPDGTSLQVISNFLLSPYQGVNLTNHQKLWNKLILCLQIVAEWAFKEMVSMFGFLNYVKNQKYLLQLVDIQFRVAVLLHNIYMYLYRSQITQYFEISSMELLELPTLSEYFHL</sequence>
<dbReference type="OrthoDB" id="5401177at2759"/>
<dbReference type="Proteomes" id="UP000276215">
    <property type="component" value="Unassembled WGS sequence"/>
</dbReference>
<evidence type="ECO:0008006" key="3">
    <source>
        <dbReference type="Google" id="ProtNLM"/>
    </source>
</evidence>
<keyword evidence="2" id="KW-1185">Reference proteome</keyword>
<dbReference type="STRING" id="1336337.A0A3N4K4F9"/>
<organism evidence="1 2">
    <name type="scientific">Choiromyces venosus 120613-1</name>
    <dbReference type="NCBI Taxonomy" id="1336337"/>
    <lineage>
        <taxon>Eukaryota</taxon>
        <taxon>Fungi</taxon>
        <taxon>Dikarya</taxon>
        <taxon>Ascomycota</taxon>
        <taxon>Pezizomycotina</taxon>
        <taxon>Pezizomycetes</taxon>
        <taxon>Pezizales</taxon>
        <taxon>Tuberaceae</taxon>
        <taxon>Choiromyces</taxon>
    </lineage>
</organism>